<feature type="compositionally biased region" description="Basic and acidic residues" evidence="4">
    <location>
        <begin position="187"/>
        <end position="201"/>
    </location>
</feature>
<dbReference type="Pfam" id="PF25973">
    <property type="entry name" value="BSH_CzcB"/>
    <property type="match status" value="1"/>
</dbReference>
<dbReference type="PANTHER" id="PTHR32347">
    <property type="entry name" value="EFFLUX SYSTEM COMPONENT YKNX-RELATED"/>
    <property type="match status" value="1"/>
</dbReference>
<evidence type="ECO:0000259" key="7">
    <source>
        <dbReference type="Pfam" id="PF25973"/>
    </source>
</evidence>
<dbReference type="GO" id="GO:0016020">
    <property type="term" value="C:membrane"/>
    <property type="evidence" value="ECO:0007669"/>
    <property type="project" value="InterPro"/>
</dbReference>
<dbReference type="GO" id="GO:0030313">
    <property type="term" value="C:cell envelope"/>
    <property type="evidence" value="ECO:0007669"/>
    <property type="project" value="UniProtKB-SubCell"/>
</dbReference>
<dbReference type="Gene3D" id="2.40.420.20">
    <property type="match status" value="1"/>
</dbReference>
<dbReference type="EMBL" id="SDMK01000002">
    <property type="protein sequence ID" value="RXS95295.1"/>
    <property type="molecule type" value="Genomic_DNA"/>
</dbReference>
<feature type="domain" description="CzcB-like barrel-sandwich hybrid" evidence="7">
    <location>
        <begin position="69"/>
        <end position="253"/>
    </location>
</feature>
<evidence type="ECO:0000259" key="6">
    <source>
        <dbReference type="Pfam" id="PF25967"/>
    </source>
</evidence>
<evidence type="ECO:0000256" key="3">
    <source>
        <dbReference type="ARBA" id="ARBA00023054"/>
    </source>
</evidence>
<sequence>MVTKSKSRNTRWIWLATAIALLLVFYGVHLATRTKVPIRVAEATRGELRSTISTNGKVEPQVNFEAHAPFPGVVKQLYVHEGEQVKAGQLLVDMDDSDARAHVAAALATLRGAQSGYSDTLAGGTQEERISMNSDLTKAQMDRDQAQRSLATLEKLQLTGAASANEVNDAKQRLASADQSLASLQQRKTDRYSAGDVGRSKSTLEEAQAGYAAALDSLNQAHVRAPFDGTVYSLPVSRTEYVQQGDRLLQMANLEKMQVRGYFDEPEIGKLQEGQPITISWDARPNEIWHGSVSRVPSTIITYGTRNVGEVLVTLSDADGNLLPATNVRITVTTANESNALYIPREALHTEAGQDYVYRVDKDILHRVVVTIGNLNLTQVEIRNGLKDGDTVALSSTNGQPLGNRMPVTPVQ</sequence>
<protein>
    <submittedName>
        <fullName evidence="8">Efflux RND transporter periplasmic adaptor subunit</fullName>
    </submittedName>
</protein>
<feature type="region of interest" description="Disordered" evidence="4">
    <location>
        <begin position="389"/>
        <end position="412"/>
    </location>
</feature>
<comment type="similarity">
    <text evidence="2">Belongs to the membrane fusion protein (MFP) (TC 8.A.1) family.</text>
</comment>
<comment type="caution">
    <text evidence="8">The sequence shown here is derived from an EMBL/GenBank/DDBJ whole genome shotgun (WGS) entry which is preliminary data.</text>
</comment>
<keyword evidence="3" id="KW-0175">Coiled coil</keyword>
<dbReference type="InterPro" id="IPR006143">
    <property type="entry name" value="RND_pump_MFP"/>
</dbReference>
<gene>
    <name evidence="8" type="ORF">ESZ00_11940</name>
</gene>
<evidence type="ECO:0000256" key="1">
    <source>
        <dbReference type="ARBA" id="ARBA00004196"/>
    </source>
</evidence>
<dbReference type="GO" id="GO:0022857">
    <property type="term" value="F:transmembrane transporter activity"/>
    <property type="evidence" value="ECO:0007669"/>
    <property type="project" value="InterPro"/>
</dbReference>
<keyword evidence="5" id="KW-0472">Membrane</keyword>
<dbReference type="AlphaFoldDB" id="A0A4Q1SDY6"/>
<dbReference type="NCBIfam" id="TIGR01730">
    <property type="entry name" value="RND_mfp"/>
    <property type="match status" value="1"/>
</dbReference>
<dbReference type="Gene3D" id="2.40.30.170">
    <property type="match status" value="1"/>
</dbReference>
<dbReference type="InterPro" id="IPR058627">
    <property type="entry name" value="MdtA-like_C"/>
</dbReference>
<dbReference type="InterPro" id="IPR050465">
    <property type="entry name" value="UPF0194_transport"/>
</dbReference>
<dbReference type="SUPFAM" id="SSF111369">
    <property type="entry name" value="HlyD-like secretion proteins"/>
    <property type="match status" value="1"/>
</dbReference>
<feature type="region of interest" description="Disordered" evidence="4">
    <location>
        <begin position="181"/>
        <end position="201"/>
    </location>
</feature>
<proteinExistence type="inferred from homology"/>
<dbReference type="InterPro" id="IPR058647">
    <property type="entry name" value="BSH_CzcB-like"/>
</dbReference>
<evidence type="ECO:0000256" key="4">
    <source>
        <dbReference type="SAM" id="MobiDB-lite"/>
    </source>
</evidence>
<evidence type="ECO:0000313" key="9">
    <source>
        <dbReference type="Proteomes" id="UP000290253"/>
    </source>
</evidence>
<dbReference type="Pfam" id="PF25967">
    <property type="entry name" value="RND-MFP_C"/>
    <property type="match status" value="1"/>
</dbReference>
<organism evidence="8 9">
    <name type="scientific">Silvibacterium dinghuense</name>
    <dbReference type="NCBI Taxonomy" id="1560006"/>
    <lineage>
        <taxon>Bacteria</taxon>
        <taxon>Pseudomonadati</taxon>
        <taxon>Acidobacteriota</taxon>
        <taxon>Terriglobia</taxon>
        <taxon>Terriglobales</taxon>
        <taxon>Acidobacteriaceae</taxon>
        <taxon>Silvibacterium</taxon>
    </lineage>
</organism>
<keyword evidence="5" id="KW-1133">Transmembrane helix</keyword>
<dbReference type="Proteomes" id="UP000290253">
    <property type="component" value="Unassembled WGS sequence"/>
</dbReference>
<dbReference type="RefSeq" id="WP_129208493.1">
    <property type="nucleotide sequence ID" value="NZ_BMGU01000004.1"/>
</dbReference>
<feature type="domain" description="Multidrug resistance protein MdtA-like C-terminal permuted SH3" evidence="6">
    <location>
        <begin position="339"/>
        <end position="394"/>
    </location>
</feature>
<dbReference type="OrthoDB" id="115521at2"/>
<feature type="transmembrane region" description="Helical" evidence="5">
    <location>
        <begin position="12"/>
        <end position="31"/>
    </location>
</feature>
<keyword evidence="9" id="KW-1185">Reference proteome</keyword>
<keyword evidence="5" id="KW-0812">Transmembrane</keyword>
<evidence type="ECO:0000313" key="8">
    <source>
        <dbReference type="EMBL" id="RXS95295.1"/>
    </source>
</evidence>
<dbReference type="PANTHER" id="PTHR32347:SF23">
    <property type="entry name" value="BLL5650 PROTEIN"/>
    <property type="match status" value="1"/>
</dbReference>
<evidence type="ECO:0000256" key="2">
    <source>
        <dbReference type="ARBA" id="ARBA00009477"/>
    </source>
</evidence>
<reference evidence="8 9" key="1">
    <citation type="journal article" date="2016" name="Int. J. Syst. Evol. Microbiol.">
        <title>Acidipila dinghuensis sp. nov., an acidobacterium isolated from forest soil.</title>
        <authorList>
            <person name="Jiang Y.W."/>
            <person name="Wang J."/>
            <person name="Chen M.H."/>
            <person name="Lv Y.Y."/>
            <person name="Qiu L.H."/>
        </authorList>
    </citation>
    <scope>NUCLEOTIDE SEQUENCE [LARGE SCALE GENOMIC DNA]</scope>
    <source>
        <strain evidence="8 9">DHOF10</strain>
    </source>
</reference>
<comment type="subcellular location">
    <subcellularLocation>
        <location evidence="1">Cell envelope</location>
    </subcellularLocation>
</comment>
<accession>A0A4Q1SDY6</accession>
<evidence type="ECO:0000256" key="5">
    <source>
        <dbReference type="SAM" id="Phobius"/>
    </source>
</evidence>
<dbReference type="Gene3D" id="2.40.50.100">
    <property type="match status" value="1"/>
</dbReference>
<name>A0A4Q1SDY6_9BACT</name>